<reference evidence="3" key="1">
    <citation type="journal article" date="2015" name="Genome Announc.">
        <title>Draft Genome Sequence of Tolypothrix boutellei Strain VB521301.</title>
        <authorList>
            <person name="Chandrababunaidu M.M."/>
            <person name="Singh D."/>
            <person name="Sen D."/>
            <person name="Bhan S."/>
            <person name="Das S."/>
            <person name="Gupta A."/>
            <person name="Adhikary S.P."/>
            <person name="Tripathy S."/>
        </authorList>
    </citation>
    <scope>NUCLEOTIDE SEQUENCE</scope>
    <source>
        <strain evidence="3">VB521301</strain>
    </source>
</reference>
<comment type="caution">
    <text evidence="3">The sequence shown here is derived from an EMBL/GenBank/DDBJ whole genome shotgun (WGS) entry which is preliminary data.</text>
</comment>
<proteinExistence type="predicted"/>
<dbReference type="RefSeq" id="WP_038086686.1">
    <property type="nucleotide sequence ID" value="NZ_JHEG04000001.1"/>
</dbReference>
<evidence type="ECO:0000313" key="2">
    <source>
        <dbReference type="EMBL" id="KAF3884657.1"/>
    </source>
</evidence>
<dbReference type="OrthoDB" id="514474at2"/>
<gene>
    <name evidence="3" type="ORF">DA73_0226340</name>
    <name evidence="2" type="ORF">DA73_0400003585</name>
</gene>
<dbReference type="EMBL" id="JHEG02000054">
    <property type="protein sequence ID" value="KIE09813.1"/>
    <property type="molecule type" value="Genomic_DNA"/>
</dbReference>
<dbReference type="AlphaFoldDB" id="A0A0C1R1S1"/>
<feature type="chain" id="PRO_5036532847" evidence="1">
    <location>
        <begin position="25"/>
        <end position="116"/>
    </location>
</feature>
<evidence type="ECO:0000313" key="4">
    <source>
        <dbReference type="Proteomes" id="UP000029738"/>
    </source>
</evidence>
<evidence type="ECO:0000256" key="1">
    <source>
        <dbReference type="SAM" id="SignalP"/>
    </source>
</evidence>
<dbReference type="EMBL" id="JHEG04000001">
    <property type="protein sequence ID" value="KAF3884657.1"/>
    <property type="molecule type" value="Genomic_DNA"/>
</dbReference>
<protein>
    <submittedName>
        <fullName evidence="3">Uncharacterized protein</fullName>
    </submittedName>
</protein>
<keyword evidence="1" id="KW-0732">Signal</keyword>
<evidence type="ECO:0000313" key="3">
    <source>
        <dbReference type="EMBL" id="KIE09813.1"/>
    </source>
</evidence>
<accession>A0A0C1R1S1</accession>
<feature type="signal peptide" evidence="1">
    <location>
        <begin position="1"/>
        <end position="24"/>
    </location>
</feature>
<name>A0A0C1R1S1_9CYAN</name>
<keyword evidence="4" id="KW-1185">Reference proteome</keyword>
<organism evidence="3">
    <name type="scientific">Tolypothrix bouteillei VB521301</name>
    <dbReference type="NCBI Taxonomy" id="1479485"/>
    <lineage>
        <taxon>Bacteria</taxon>
        <taxon>Bacillati</taxon>
        <taxon>Cyanobacteriota</taxon>
        <taxon>Cyanophyceae</taxon>
        <taxon>Nostocales</taxon>
        <taxon>Tolypothrichaceae</taxon>
        <taxon>Tolypothrix</taxon>
    </lineage>
</organism>
<dbReference type="STRING" id="1479485.DA73_0226340"/>
<sequence length="116" mass="12655">MKSFILGSLSLLLLSTTTVPIVKAENRAANPNVLSGASSSTQIEPFNLVHLAYQGYLRDQGIPGYGALIMAYQVKQISAEDIVRSAVKSNILPPQAIDDRAYRNAVNLQLENLRIK</sequence>
<dbReference type="Proteomes" id="UP000029738">
    <property type="component" value="Unassembled WGS sequence"/>
</dbReference>
<reference evidence="2" key="2">
    <citation type="submission" date="2019-11" db="EMBL/GenBank/DDBJ databases">
        <title>Improved Assembly of Tolypothrix boutellei genome.</title>
        <authorList>
            <person name="Sarangi A.N."/>
            <person name="Mukherjee M."/>
            <person name="Ghosh S."/>
            <person name="Singh D."/>
            <person name="Das A."/>
            <person name="Kant S."/>
            <person name="Prusty A."/>
            <person name="Tripathy S."/>
        </authorList>
    </citation>
    <scope>NUCLEOTIDE SEQUENCE</scope>
    <source>
        <strain evidence="2">VB521301</strain>
    </source>
</reference>